<name>A0AA35RV05_GEOBA</name>
<dbReference type="GO" id="GO:1903108">
    <property type="term" value="P:regulation of mitochondrial transcription"/>
    <property type="evidence" value="ECO:0007669"/>
    <property type="project" value="TreeGrafter"/>
</dbReference>
<protein>
    <recommendedName>
        <fullName evidence="3">RNA-binding S4 domain-containing protein</fullName>
    </recommendedName>
</protein>
<dbReference type="SUPFAM" id="SSF55174">
    <property type="entry name" value="Alpha-L RNA-binding motif"/>
    <property type="match status" value="1"/>
</dbReference>
<feature type="chain" id="PRO_5041441769" description="RNA-binding S4 domain-containing protein" evidence="2">
    <location>
        <begin position="25"/>
        <end position="157"/>
    </location>
</feature>
<dbReference type="InterPro" id="IPR002942">
    <property type="entry name" value="S4_RNA-bd"/>
</dbReference>
<feature type="non-terminal residue" evidence="4">
    <location>
        <position position="1"/>
    </location>
</feature>
<evidence type="ECO:0000313" key="4">
    <source>
        <dbReference type="EMBL" id="CAI8017779.1"/>
    </source>
</evidence>
<proteinExistence type="predicted"/>
<dbReference type="Proteomes" id="UP001174909">
    <property type="component" value="Unassembled WGS sequence"/>
</dbReference>
<dbReference type="Pfam" id="PF25818">
    <property type="entry name" value="MTRES1_C"/>
    <property type="match status" value="1"/>
</dbReference>
<evidence type="ECO:0000256" key="2">
    <source>
        <dbReference type="SAM" id="SignalP"/>
    </source>
</evidence>
<evidence type="ECO:0000313" key="5">
    <source>
        <dbReference type="Proteomes" id="UP001174909"/>
    </source>
</evidence>
<dbReference type="Gene3D" id="3.10.290.10">
    <property type="entry name" value="RNA-binding S4 domain"/>
    <property type="match status" value="1"/>
</dbReference>
<dbReference type="GO" id="GO:0005739">
    <property type="term" value="C:mitochondrion"/>
    <property type="evidence" value="ECO:0007669"/>
    <property type="project" value="TreeGrafter"/>
</dbReference>
<organism evidence="4 5">
    <name type="scientific">Geodia barretti</name>
    <name type="common">Barrett's horny sponge</name>
    <dbReference type="NCBI Taxonomy" id="519541"/>
    <lineage>
        <taxon>Eukaryota</taxon>
        <taxon>Metazoa</taxon>
        <taxon>Porifera</taxon>
        <taxon>Demospongiae</taxon>
        <taxon>Heteroscleromorpha</taxon>
        <taxon>Tetractinellida</taxon>
        <taxon>Astrophorina</taxon>
        <taxon>Geodiidae</taxon>
        <taxon>Geodia</taxon>
    </lineage>
</organism>
<feature type="signal peptide" evidence="2">
    <location>
        <begin position="1"/>
        <end position="24"/>
    </location>
</feature>
<accession>A0AA35RV05</accession>
<dbReference type="EMBL" id="CASHTH010001654">
    <property type="protein sequence ID" value="CAI8017779.1"/>
    <property type="molecule type" value="Genomic_DNA"/>
</dbReference>
<dbReference type="InterPro" id="IPR057896">
    <property type="entry name" value="MTRES1_C"/>
</dbReference>
<feature type="domain" description="RNA-binding S4" evidence="3">
    <location>
        <begin position="55"/>
        <end position="112"/>
    </location>
</feature>
<evidence type="ECO:0000256" key="1">
    <source>
        <dbReference type="PROSITE-ProRule" id="PRU00182"/>
    </source>
</evidence>
<dbReference type="PANTHER" id="PTHR13633">
    <property type="entry name" value="MITOCHONDRIAL TRANSCRIPTION RESCUE FACTOR 1"/>
    <property type="match status" value="1"/>
</dbReference>
<keyword evidence="5" id="KW-1185">Reference proteome</keyword>
<keyword evidence="2" id="KW-0732">Signal</keyword>
<evidence type="ECO:0000259" key="3">
    <source>
        <dbReference type="SMART" id="SM00363"/>
    </source>
</evidence>
<dbReference type="PANTHER" id="PTHR13633:SF3">
    <property type="entry name" value="MITOCHONDRIAL TRANSCRIPTION RESCUE FACTOR 1"/>
    <property type="match status" value="1"/>
</dbReference>
<comment type="caution">
    <text evidence="4">The sequence shown here is derived from an EMBL/GenBank/DDBJ whole genome shotgun (WGS) entry which is preliminary data.</text>
</comment>
<sequence>MRAVRSSPFAAPLRNLQLLRFTLAHICAVRASGTVSVQEESEGRGKTVKLAVSSLRIDTLAAAGLGISRQKIWEAALDNLLMLNGELIKKKSANVVDGDIIEVDTVLKREGGEEEGGRVSAVRRGRVEVMEIGERTRKGGYHVTVKRFKHFRTLPID</sequence>
<dbReference type="InterPro" id="IPR036986">
    <property type="entry name" value="S4_RNA-bd_sf"/>
</dbReference>
<gene>
    <name evidence="4" type="ORF">GBAR_LOCUS10736</name>
</gene>
<dbReference type="GO" id="GO:0003723">
    <property type="term" value="F:RNA binding"/>
    <property type="evidence" value="ECO:0007669"/>
    <property type="project" value="UniProtKB-KW"/>
</dbReference>
<keyword evidence="1" id="KW-0694">RNA-binding</keyword>
<dbReference type="PROSITE" id="PS50889">
    <property type="entry name" value="S4"/>
    <property type="match status" value="1"/>
</dbReference>
<dbReference type="AlphaFoldDB" id="A0AA35RV05"/>
<reference evidence="4" key="1">
    <citation type="submission" date="2023-03" db="EMBL/GenBank/DDBJ databases">
        <authorList>
            <person name="Steffen K."/>
            <person name="Cardenas P."/>
        </authorList>
    </citation>
    <scope>NUCLEOTIDE SEQUENCE</scope>
</reference>
<dbReference type="SMART" id="SM00363">
    <property type="entry name" value="S4"/>
    <property type="match status" value="1"/>
</dbReference>
<dbReference type="CDD" id="cd00165">
    <property type="entry name" value="S4"/>
    <property type="match status" value="1"/>
</dbReference>